<proteinExistence type="predicted"/>
<comment type="caution">
    <text evidence="2">The sequence shown here is derived from an EMBL/GenBank/DDBJ whole genome shotgun (WGS) entry which is preliminary data.</text>
</comment>
<reference evidence="3" key="1">
    <citation type="journal article" date="2019" name="Int. J. Syst. Evol. Microbiol.">
        <title>The Global Catalogue of Microorganisms (GCM) 10K type strain sequencing project: providing services to taxonomists for standard genome sequencing and annotation.</title>
        <authorList>
            <consortium name="The Broad Institute Genomics Platform"/>
            <consortium name="The Broad Institute Genome Sequencing Center for Infectious Disease"/>
            <person name="Wu L."/>
            <person name="Ma J."/>
        </authorList>
    </citation>
    <scope>NUCLEOTIDE SEQUENCE [LARGE SCALE GENOMIC DNA]</scope>
    <source>
        <strain evidence="3">CGMCC 1.15399</strain>
    </source>
</reference>
<organism evidence="2 3">
    <name type="scientific">Nonomuraea guangzhouensis</name>
    <dbReference type="NCBI Taxonomy" id="1291555"/>
    <lineage>
        <taxon>Bacteria</taxon>
        <taxon>Bacillati</taxon>
        <taxon>Actinomycetota</taxon>
        <taxon>Actinomycetes</taxon>
        <taxon>Streptosporangiales</taxon>
        <taxon>Streptosporangiaceae</taxon>
        <taxon>Nonomuraea</taxon>
    </lineage>
</organism>
<evidence type="ECO:0000256" key="1">
    <source>
        <dbReference type="SAM" id="SignalP"/>
    </source>
</evidence>
<evidence type="ECO:0000313" key="2">
    <source>
        <dbReference type="EMBL" id="MFD1536902.1"/>
    </source>
</evidence>
<feature type="chain" id="PRO_5046833387" evidence="1">
    <location>
        <begin position="36"/>
        <end position="107"/>
    </location>
</feature>
<gene>
    <name evidence="2" type="ORF">ACFSJ0_07650</name>
</gene>
<keyword evidence="1" id="KW-0732">Signal</keyword>
<sequence length="107" mass="11757">MKRLTSHVRRAAAGIAIAGTLTALPVALPLTQAHADGCGFKVEGVRTVYYHCDSRTNVWIHINFTTQTNEPDLCVPPGRTDIGHVFIVKNAWYAGQTCDKPGDIRWP</sequence>
<accession>A0ABW4G677</accession>
<dbReference type="Pfam" id="PF19882">
    <property type="entry name" value="DUF6355"/>
    <property type="match status" value="1"/>
</dbReference>
<dbReference type="EMBL" id="JBHUCM010000007">
    <property type="protein sequence ID" value="MFD1536902.1"/>
    <property type="molecule type" value="Genomic_DNA"/>
</dbReference>
<protein>
    <submittedName>
        <fullName evidence="2">DUF6355 family natural product biosynthesis protein</fullName>
    </submittedName>
</protein>
<keyword evidence="3" id="KW-1185">Reference proteome</keyword>
<dbReference type="RefSeq" id="WP_219527851.1">
    <property type="nucleotide sequence ID" value="NZ_JAHKRM010000003.1"/>
</dbReference>
<evidence type="ECO:0000313" key="3">
    <source>
        <dbReference type="Proteomes" id="UP001597097"/>
    </source>
</evidence>
<dbReference type="Proteomes" id="UP001597097">
    <property type="component" value="Unassembled WGS sequence"/>
</dbReference>
<feature type="signal peptide" evidence="1">
    <location>
        <begin position="1"/>
        <end position="35"/>
    </location>
</feature>
<dbReference type="InterPro" id="IPR045935">
    <property type="entry name" value="DUF6355"/>
</dbReference>
<name>A0ABW4G677_9ACTN</name>